<evidence type="ECO:0000313" key="2">
    <source>
        <dbReference type="EMBL" id="ABQ13562.1"/>
    </source>
</evidence>
<dbReference type="Pfam" id="PF04359">
    <property type="entry name" value="DUF493"/>
    <property type="match status" value="1"/>
</dbReference>
<dbReference type="InterPro" id="IPR027471">
    <property type="entry name" value="YbeD-like_sf"/>
</dbReference>
<dbReference type="Proteomes" id="UP000000248">
    <property type="component" value="Chromosome"/>
</dbReference>
<organism evidence="2 3">
    <name type="scientific">Dichelobacter nodosus (strain VCS1703A)</name>
    <dbReference type="NCBI Taxonomy" id="246195"/>
    <lineage>
        <taxon>Bacteria</taxon>
        <taxon>Pseudomonadati</taxon>
        <taxon>Pseudomonadota</taxon>
        <taxon>Gammaproteobacteria</taxon>
        <taxon>Cardiobacteriales</taxon>
        <taxon>Cardiobacteriaceae</taxon>
        <taxon>Dichelobacter</taxon>
    </lineage>
</organism>
<evidence type="ECO:0000313" key="3">
    <source>
        <dbReference type="Proteomes" id="UP000000248"/>
    </source>
</evidence>
<dbReference type="eggNOG" id="COG2921">
    <property type="taxonomic scope" value="Bacteria"/>
</dbReference>
<dbReference type="KEGG" id="dno:DNO_0898"/>
<evidence type="ECO:0000256" key="1">
    <source>
        <dbReference type="ARBA" id="ARBA00008460"/>
    </source>
</evidence>
<dbReference type="InterPro" id="IPR007454">
    <property type="entry name" value="UPF0250_YbeD-like"/>
</dbReference>
<protein>
    <submittedName>
        <fullName evidence="2">Uncharacterized protein</fullName>
    </submittedName>
</protein>
<dbReference type="STRING" id="246195.DNO_0898"/>
<gene>
    <name evidence="2" type="ordered locus">DNO_0898</name>
</gene>
<reference evidence="2 3" key="1">
    <citation type="journal article" date="2007" name="Nat. Biotechnol.">
        <title>Genome sequence and identification of candidate vaccine antigens from the animal pathogen Dichelobacter nodosus.</title>
        <authorList>
            <person name="Myers G.S."/>
            <person name="Parker D."/>
            <person name="Al-Hasani K."/>
            <person name="Kennan R.M."/>
            <person name="Seemann T."/>
            <person name="Ren Q."/>
            <person name="Badger J.H."/>
            <person name="Selengut J.D."/>
            <person name="Deboy R.T."/>
            <person name="Tettelin H."/>
            <person name="Boyce J.D."/>
            <person name="McCarl V.P."/>
            <person name="Han X."/>
            <person name="Nelson W.C."/>
            <person name="Madupu R."/>
            <person name="Mohamoud Y."/>
            <person name="Holley T."/>
            <person name="Fedorova N."/>
            <person name="Khouri H."/>
            <person name="Bottomley S.P."/>
            <person name="Whittington R.J."/>
            <person name="Adler B."/>
            <person name="Songer J.G."/>
            <person name="Rood J.I."/>
            <person name="Paulsen I.T."/>
        </authorList>
    </citation>
    <scope>NUCLEOTIDE SEQUENCE [LARGE SCALE GENOMIC DNA]</scope>
    <source>
        <strain evidence="2 3">VCS1703A</strain>
    </source>
</reference>
<dbReference type="EMBL" id="CP000513">
    <property type="protein sequence ID" value="ABQ13562.1"/>
    <property type="molecule type" value="Genomic_DNA"/>
</dbReference>
<dbReference type="AlphaFoldDB" id="A5EY94"/>
<dbReference type="RefSeq" id="WP_012031214.1">
    <property type="nucleotide sequence ID" value="NC_009446.1"/>
</dbReference>
<dbReference type="GO" id="GO:0005829">
    <property type="term" value="C:cytosol"/>
    <property type="evidence" value="ECO:0007669"/>
    <property type="project" value="TreeGrafter"/>
</dbReference>
<dbReference type="SUPFAM" id="SSF117991">
    <property type="entry name" value="YbeD/HP0495-like"/>
    <property type="match status" value="1"/>
</dbReference>
<name>A5EY94_DICNV</name>
<dbReference type="Gene3D" id="3.30.70.260">
    <property type="match status" value="1"/>
</dbReference>
<comment type="similarity">
    <text evidence="1">Belongs to the UPF0250 family.</text>
</comment>
<proteinExistence type="inferred from homology"/>
<sequence>MSDEVKESLLEFPARFPIKIMGKNDADFRAAVLQIAEDLIPEADRMGVTEQLSKNQRYLSLTVTAMFYEKPAIDRVYQALSKNPHVLMAL</sequence>
<dbReference type="PANTHER" id="PTHR38036">
    <property type="entry name" value="UPF0250 PROTEIN YBED"/>
    <property type="match status" value="1"/>
</dbReference>
<dbReference type="HOGENOM" id="CLU_161438_1_2_6"/>
<keyword evidence="3" id="KW-1185">Reference proteome</keyword>
<dbReference type="OrthoDB" id="9793424at2"/>
<dbReference type="PANTHER" id="PTHR38036:SF1">
    <property type="entry name" value="UPF0250 PROTEIN YBED"/>
    <property type="match status" value="1"/>
</dbReference>
<accession>A5EY94</accession>